<organism evidence="2 3">
    <name type="scientific">Myroides albus</name>
    <dbReference type="NCBI Taxonomy" id="2562892"/>
    <lineage>
        <taxon>Bacteria</taxon>
        <taxon>Pseudomonadati</taxon>
        <taxon>Bacteroidota</taxon>
        <taxon>Flavobacteriia</taxon>
        <taxon>Flavobacteriales</taxon>
        <taxon>Flavobacteriaceae</taxon>
        <taxon>Myroides</taxon>
    </lineage>
</organism>
<evidence type="ECO:0000313" key="2">
    <source>
        <dbReference type="EMBL" id="MTG98201.1"/>
    </source>
</evidence>
<protein>
    <submittedName>
        <fullName evidence="2">Uncharacterized protein</fullName>
    </submittedName>
</protein>
<evidence type="ECO:0000256" key="1">
    <source>
        <dbReference type="SAM" id="Phobius"/>
    </source>
</evidence>
<dbReference type="EMBL" id="WMJX01000015">
    <property type="protein sequence ID" value="MTG98201.1"/>
    <property type="molecule type" value="Genomic_DNA"/>
</dbReference>
<dbReference type="AlphaFoldDB" id="A0A6I3LNL1"/>
<dbReference type="Proteomes" id="UP000438760">
    <property type="component" value="Unassembled WGS sequence"/>
</dbReference>
<dbReference type="OrthoDB" id="6678638at2"/>
<feature type="transmembrane region" description="Helical" evidence="1">
    <location>
        <begin position="12"/>
        <end position="30"/>
    </location>
</feature>
<proteinExistence type="predicted"/>
<gene>
    <name evidence="2" type="ORF">GJV76_08675</name>
</gene>
<reference evidence="2 3" key="1">
    <citation type="submission" date="2019-11" db="EMBL/GenBank/DDBJ databases">
        <title>Genome of Strain BIT-d1.</title>
        <authorList>
            <person name="Yang Y."/>
        </authorList>
    </citation>
    <scope>NUCLEOTIDE SEQUENCE [LARGE SCALE GENOMIC DNA]</scope>
    <source>
        <strain evidence="2 3">BIT-d1</strain>
    </source>
</reference>
<name>A0A6I3LNL1_9FLAO</name>
<evidence type="ECO:0000313" key="3">
    <source>
        <dbReference type="Proteomes" id="UP000438760"/>
    </source>
</evidence>
<dbReference type="RefSeq" id="WP_155092227.1">
    <property type="nucleotide sequence ID" value="NZ_WMJX01000015.1"/>
</dbReference>
<comment type="caution">
    <text evidence="2">The sequence shown here is derived from an EMBL/GenBank/DDBJ whole genome shotgun (WGS) entry which is preliminary data.</text>
</comment>
<keyword evidence="1" id="KW-1133">Transmembrane helix</keyword>
<keyword evidence="1" id="KW-0472">Membrane</keyword>
<keyword evidence="1" id="KW-0812">Transmembrane</keyword>
<sequence>MRGKYYLLFSRFLLILALVLVVFVVFHIVASGKVGAGYSDLGSAVDGLTAPFIGIAAAVLTFLAFKMQVIANEQVQKQFELQQFESQFYELLRLHKENVNEMVIQGYVYEDGKKIEREIIGRKIFVSNVTEFMSLV</sequence>
<keyword evidence="3" id="KW-1185">Reference proteome</keyword>
<feature type="transmembrane region" description="Helical" evidence="1">
    <location>
        <begin position="50"/>
        <end position="69"/>
    </location>
</feature>
<accession>A0A6I3LNL1</accession>